<feature type="region of interest" description="Disordered" evidence="1">
    <location>
        <begin position="326"/>
        <end position="410"/>
    </location>
</feature>
<sequence>MWGGREEVVGGQRKLAEDAGWARKLLEVRESLEVRGSLAGRGSWSGQRKLARSGSGLAVAEVAEAIRRWRRSEEGRGRRGSWRGPVGSCLSAEEVGGSGSCLSAVGSWRSEEVGGGRGSCLRPARRLFEVRGNGWRKLARSWKFARPQDAGEGRAEGRGSPRVGKSMRSGGRGEGQRKLAALEVGRGRRSCLVVEEVAGGRHEVVGGRMKLLEAVGSCESQKWTEVVKWPGGRGSRRGPRMWARSRKWAATVRRREEGRGQNVVAGRWKLAEAIEVVGGPHGLLRSEKAGCQRKLVEYCSCWRSEKVGWSRKLLERQEVGEARGSWRRTRKLSRPHAEEVVGGQRKMAESQREVGENLMKMSEARGSGRRAEEVGGGQRKLPEGRRSARRPVGSREAVESCGRPKKLPGGHEVALRSYEVVRGPGKCGSPRKLGGRGSFSELAEVEEVGVGRGKSMRSEGRCLRKWAEYYRKWAGQKLPEVGRCLRKLAQVRGSCLRSKKGRGQEVVGGHRKLARAEEVIKAVRKLARSEEVDGK</sequence>
<keyword evidence="3" id="KW-1185">Reference proteome</keyword>
<protein>
    <submittedName>
        <fullName evidence="2">Uncharacterized protein</fullName>
    </submittedName>
</protein>
<reference evidence="2" key="1">
    <citation type="submission" date="2020-03" db="EMBL/GenBank/DDBJ databases">
        <title>A high-quality chromosome-level genome assembly of a woody plant with both climbing and erect habits, Rhamnella rubrinervis.</title>
        <authorList>
            <person name="Lu Z."/>
            <person name="Yang Y."/>
            <person name="Zhu X."/>
            <person name="Sun Y."/>
        </authorList>
    </citation>
    <scope>NUCLEOTIDE SEQUENCE</scope>
    <source>
        <strain evidence="2">BYM</strain>
        <tissue evidence="2">Leaf</tissue>
    </source>
</reference>
<accession>A0A8K0DW51</accession>
<dbReference type="Proteomes" id="UP000796880">
    <property type="component" value="Unassembled WGS sequence"/>
</dbReference>
<organism evidence="2 3">
    <name type="scientific">Rhamnella rubrinervis</name>
    <dbReference type="NCBI Taxonomy" id="2594499"/>
    <lineage>
        <taxon>Eukaryota</taxon>
        <taxon>Viridiplantae</taxon>
        <taxon>Streptophyta</taxon>
        <taxon>Embryophyta</taxon>
        <taxon>Tracheophyta</taxon>
        <taxon>Spermatophyta</taxon>
        <taxon>Magnoliopsida</taxon>
        <taxon>eudicotyledons</taxon>
        <taxon>Gunneridae</taxon>
        <taxon>Pentapetalae</taxon>
        <taxon>rosids</taxon>
        <taxon>fabids</taxon>
        <taxon>Rosales</taxon>
        <taxon>Rhamnaceae</taxon>
        <taxon>rhamnoid group</taxon>
        <taxon>Rhamneae</taxon>
        <taxon>Rhamnella</taxon>
    </lineage>
</organism>
<evidence type="ECO:0000313" key="2">
    <source>
        <dbReference type="EMBL" id="KAF3438632.1"/>
    </source>
</evidence>
<proteinExistence type="predicted"/>
<feature type="region of interest" description="Disordered" evidence="1">
    <location>
        <begin position="146"/>
        <end position="177"/>
    </location>
</feature>
<evidence type="ECO:0000256" key="1">
    <source>
        <dbReference type="SAM" id="MobiDB-lite"/>
    </source>
</evidence>
<evidence type="ECO:0000313" key="3">
    <source>
        <dbReference type="Proteomes" id="UP000796880"/>
    </source>
</evidence>
<dbReference type="AlphaFoldDB" id="A0A8K0DW51"/>
<dbReference type="EMBL" id="VOIH02000009">
    <property type="protein sequence ID" value="KAF3438632.1"/>
    <property type="molecule type" value="Genomic_DNA"/>
</dbReference>
<feature type="compositionally biased region" description="Basic and acidic residues" evidence="1">
    <location>
        <begin position="149"/>
        <end position="159"/>
    </location>
</feature>
<name>A0A8K0DW51_9ROSA</name>
<comment type="caution">
    <text evidence="2">The sequence shown here is derived from an EMBL/GenBank/DDBJ whole genome shotgun (WGS) entry which is preliminary data.</text>
</comment>
<gene>
    <name evidence="2" type="ORF">FNV43_RR21395</name>
</gene>
<feature type="compositionally biased region" description="Basic and acidic residues" evidence="1">
    <location>
        <begin position="346"/>
        <end position="355"/>
    </location>
</feature>